<keyword evidence="2" id="KW-1185">Reference proteome</keyword>
<comment type="caution">
    <text evidence="1">The sequence shown here is derived from an EMBL/GenBank/DDBJ whole genome shotgun (WGS) entry which is preliminary data.</text>
</comment>
<organism evidence="1 2">
    <name type="scientific">Desulfosoma caldarium</name>
    <dbReference type="NCBI Taxonomy" id="610254"/>
    <lineage>
        <taxon>Bacteria</taxon>
        <taxon>Pseudomonadati</taxon>
        <taxon>Thermodesulfobacteriota</taxon>
        <taxon>Syntrophobacteria</taxon>
        <taxon>Syntrophobacterales</taxon>
        <taxon>Syntrophobacteraceae</taxon>
        <taxon>Desulfosoma</taxon>
    </lineage>
</organism>
<dbReference type="Pfam" id="PF19620">
    <property type="entry name" value="DUF6125"/>
    <property type="match status" value="1"/>
</dbReference>
<gene>
    <name evidence="1" type="ORF">EDC27_0972</name>
</gene>
<evidence type="ECO:0008006" key="3">
    <source>
        <dbReference type="Google" id="ProtNLM"/>
    </source>
</evidence>
<evidence type="ECO:0000313" key="2">
    <source>
        <dbReference type="Proteomes" id="UP000276223"/>
    </source>
</evidence>
<accession>A0A3N1VFY4</accession>
<proteinExistence type="predicted"/>
<dbReference type="OrthoDB" id="9793253at2"/>
<dbReference type="Proteomes" id="UP000276223">
    <property type="component" value="Unassembled WGS sequence"/>
</dbReference>
<protein>
    <recommendedName>
        <fullName evidence="3">Cytosolic protein</fullName>
    </recommendedName>
</protein>
<dbReference type="RefSeq" id="WP_123289480.1">
    <property type="nucleotide sequence ID" value="NZ_RJVA01000010.1"/>
</dbReference>
<dbReference type="AlphaFoldDB" id="A0A3N1VFY4"/>
<reference evidence="1 2" key="1">
    <citation type="submission" date="2018-11" db="EMBL/GenBank/DDBJ databases">
        <title>Genomic Encyclopedia of Type Strains, Phase IV (KMG-IV): sequencing the most valuable type-strain genomes for metagenomic binning, comparative biology and taxonomic classification.</title>
        <authorList>
            <person name="Goeker M."/>
        </authorList>
    </citation>
    <scope>NUCLEOTIDE SEQUENCE [LARGE SCALE GENOMIC DNA]</scope>
    <source>
        <strain evidence="1 2">DSM 22027</strain>
    </source>
</reference>
<dbReference type="EMBL" id="RJVA01000010">
    <property type="protein sequence ID" value="ROR01785.1"/>
    <property type="molecule type" value="Genomic_DNA"/>
</dbReference>
<sequence length="251" mass="28619">MSQEPAIKNFEELTAEELIPWVMDGLRRTLVHYGCWFREVEYQLGMSKAMDVEAEAGDAAFSIILKRLSKVLGFEMDGEVPKALKSLDKAKLLELMNAVGINWLANDGVWFQAVEKRFGMDTAKRCNDTCWTRFSPYEALRIKKLLGLSPLPGLEGLKAALGYRLYARINRQTIEDVDEHSFIFRMVDCRVQGARKRKGLPDYPCKSAGLVEYPYFAEAIDPRIQTECVGCPPDAHPDAWWCAWKFTLKRA</sequence>
<name>A0A3N1VFY4_9BACT</name>
<evidence type="ECO:0000313" key="1">
    <source>
        <dbReference type="EMBL" id="ROR01785.1"/>
    </source>
</evidence>